<keyword evidence="2" id="KW-0808">Transferase</keyword>
<dbReference type="GO" id="GO:0016746">
    <property type="term" value="F:acyltransferase activity"/>
    <property type="evidence" value="ECO:0007669"/>
    <property type="project" value="UniProtKB-KW"/>
</dbReference>
<accession>A0ABC8R3X7</accession>
<evidence type="ECO:0000313" key="4">
    <source>
        <dbReference type="EMBL" id="CAK9137308.1"/>
    </source>
</evidence>
<comment type="similarity">
    <text evidence="1">Belongs to the plant acyltransferase family.</text>
</comment>
<comment type="caution">
    <text evidence="4">The sequence shown here is derived from an EMBL/GenBank/DDBJ whole genome shotgun (WGS) entry which is preliminary data.</text>
</comment>
<proteinExistence type="inferred from homology"/>
<dbReference type="EMBL" id="CAUOFW020000814">
    <property type="protein sequence ID" value="CAK9137308.1"/>
    <property type="molecule type" value="Genomic_DNA"/>
</dbReference>
<evidence type="ECO:0000256" key="1">
    <source>
        <dbReference type="ARBA" id="ARBA00009861"/>
    </source>
</evidence>
<dbReference type="Gene3D" id="3.30.559.10">
    <property type="entry name" value="Chloramphenicol acetyltransferase-like domain"/>
    <property type="match status" value="1"/>
</dbReference>
<organism evidence="4 5">
    <name type="scientific">Ilex paraguariensis</name>
    <name type="common">yerba mate</name>
    <dbReference type="NCBI Taxonomy" id="185542"/>
    <lineage>
        <taxon>Eukaryota</taxon>
        <taxon>Viridiplantae</taxon>
        <taxon>Streptophyta</taxon>
        <taxon>Embryophyta</taxon>
        <taxon>Tracheophyta</taxon>
        <taxon>Spermatophyta</taxon>
        <taxon>Magnoliopsida</taxon>
        <taxon>eudicotyledons</taxon>
        <taxon>Gunneridae</taxon>
        <taxon>Pentapetalae</taxon>
        <taxon>asterids</taxon>
        <taxon>campanulids</taxon>
        <taxon>Aquifoliales</taxon>
        <taxon>Aquifoliaceae</taxon>
        <taxon>Ilex</taxon>
    </lineage>
</organism>
<name>A0ABC8R3X7_9AQUA</name>
<evidence type="ECO:0000256" key="2">
    <source>
        <dbReference type="ARBA" id="ARBA00022679"/>
    </source>
</evidence>
<keyword evidence="5" id="KW-1185">Reference proteome</keyword>
<evidence type="ECO:0000256" key="3">
    <source>
        <dbReference type="ARBA" id="ARBA00023315"/>
    </source>
</evidence>
<reference evidence="4 5" key="1">
    <citation type="submission" date="2024-02" db="EMBL/GenBank/DDBJ databases">
        <authorList>
            <person name="Vignale AGUSTIN F."/>
            <person name="Sosa J E."/>
            <person name="Modenutti C."/>
        </authorList>
    </citation>
    <scope>NUCLEOTIDE SEQUENCE [LARGE SCALE GENOMIC DNA]</scope>
</reference>
<dbReference type="PANTHER" id="PTHR31623:SF17">
    <property type="entry name" value="F21J9.9"/>
    <property type="match status" value="1"/>
</dbReference>
<gene>
    <name evidence="4" type="ORF">ILEXP_LOCUS4333</name>
</gene>
<dbReference type="Proteomes" id="UP001642360">
    <property type="component" value="Unassembled WGS sequence"/>
</dbReference>
<protein>
    <submittedName>
        <fullName evidence="4">Uncharacterized protein</fullName>
    </submittedName>
</protein>
<sequence>MRITFSFSFSSVFYAQGGFKGRLIDNISVDRNDEGITYSEARAKCQLSQVVQDQVANDFTKFLPLEVDDVGNSLMAVQASFFNCGGMAVGISTTHIIADSLSIAMFVNSWAAIALNLCTKKDPPLPECSFGNIIYRIAIATPFMDNGNECRGLVRHMKATMKDRDGDYVTKLQEVDEQFNLLIERAPRITKGEVVVFNFSSLCRIPLCEVDFGVPCIYLPKTAIATPYMDNGNECRDLVRHIKATMKDIDGDYVIKLQEADEQFNLLI</sequence>
<dbReference type="PANTHER" id="PTHR31623">
    <property type="entry name" value="F21J9.9"/>
    <property type="match status" value="1"/>
</dbReference>
<dbReference type="AlphaFoldDB" id="A0ABC8R3X7"/>
<evidence type="ECO:0000313" key="5">
    <source>
        <dbReference type="Proteomes" id="UP001642360"/>
    </source>
</evidence>
<keyword evidence="3" id="KW-0012">Acyltransferase</keyword>
<dbReference type="InterPro" id="IPR023213">
    <property type="entry name" value="CAT-like_dom_sf"/>
</dbReference>
<dbReference type="Pfam" id="PF02458">
    <property type="entry name" value="Transferase"/>
    <property type="match status" value="1"/>
</dbReference>